<dbReference type="Pfam" id="PF00535">
    <property type="entry name" value="Glycos_transf_2"/>
    <property type="match status" value="1"/>
</dbReference>
<name>A0A2U2B8Q6_9BACT</name>
<reference evidence="4 5" key="1">
    <citation type="submission" date="2018-05" db="EMBL/GenBank/DDBJ databases">
        <title>Marinilabilia rubrum sp. nov., isolated from saltern sediment.</title>
        <authorList>
            <person name="Zhang R."/>
        </authorList>
    </citation>
    <scope>NUCLEOTIDE SEQUENCE [LARGE SCALE GENOMIC DNA]</scope>
    <source>
        <strain evidence="4 5">WTE16</strain>
    </source>
</reference>
<comment type="caution">
    <text evidence="4">The sequence shown here is derived from an EMBL/GenBank/DDBJ whole genome shotgun (WGS) entry which is preliminary data.</text>
</comment>
<dbReference type="GO" id="GO:0016740">
    <property type="term" value="F:transferase activity"/>
    <property type="evidence" value="ECO:0007669"/>
    <property type="project" value="UniProtKB-KW"/>
</dbReference>
<organism evidence="4 5">
    <name type="scientific">Marinilabilia rubra</name>
    <dbReference type="NCBI Taxonomy" id="2162893"/>
    <lineage>
        <taxon>Bacteria</taxon>
        <taxon>Pseudomonadati</taxon>
        <taxon>Bacteroidota</taxon>
        <taxon>Bacteroidia</taxon>
        <taxon>Marinilabiliales</taxon>
        <taxon>Marinilabiliaceae</taxon>
        <taxon>Marinilabilia</taxon>
    </lineage>
</organism>
<accession>A0A2U2B8Q6</accession>
<keyword evidence="1" id="KW-0808">Transferase</keyword>
<evidence type="ECO:0000313" key="5">
    <source>
        <dbReference type="Proteomes" id="UP000244956"/>
    </source>
</evidence>
<dbReference type="OrthoDB" id="9815923at2"/>
<feature type="domain" description="Glycosyltransferase 2-like" evidence="2">
    <location>
        <begin position="5"/>
        <end position="139"/>
    </location>
</feature>
<dbReference type="InterPro" id="IPR001173">
    <property type="entry name" value="Glyco_trans_2-like"/>
</dbReference>
<keyword evidence="5" id="KW-1185">Reference proteome</keyword>
<sequence>MFNASIIISFYNDFSTLKTLLEAFEKQSEPNFEVVIADDGSKEEVVSQIKQIINCYPFRIQHVWQEDSGFRKTRILNKAIVASKSDYLVFIDGDCIPHKHFVKDHLVFRSPDIIIAGRRVNISESLKQHFLKEQIKEKSPLLFFLRLIWDSITGKTRDIEKGIRVPIKFINKKFGKFNRGILGANFSLYKSALIEINGFDMRYEKPFVGEDTDLEYRLRLTGKKVFSPRFRAVQYHFIHNRQNRISETENLEILKKTKETQQAFTPLGIDELP</sequence>
<dbReference type="Gene3D" id="3.90.550.10">
    <property type="entry name" value="Spore Coat Polysaccharide Biosynthesis Protein SpsA, Chain A"/>
    <property type="match status" value="1"/>
</dbReference>
<dbReference type="Proteomes" id="UP000244956">
    <property type="component" value="Unassembled WGS sequence"/>
</dbReference>
<proteinExistence type="predicted"/>
<protein>
    <submittedName>
        <fullName evidence="4">Chondroitin polymerase</fullName>
    </submittedName>
</protein>
<dbReference type="InterPro" id="IPR027791">
    <property type="entry name" value="Galactosyl_T_C"/>
</dbReference>
<dbReference type="SUPFAM" id="SSF53448">
    <property type="entry name" value="Nucleotide-diphospho-sugar transferases"/>
    <property type="match status" value="1"/>
</dbReference>
<dbReference type="InterPro" id="IPR050834">
    <property type="entry name" value="Glycosyltransf_2"/>
</dbReference>
<dbReference type="InterPro" id="IPR029044">
    <property type="entry name" value="Nucleotide-diphossugar_trans"/>
</dbReference>
<evidence type="ECO:0000313" key="4">
    <source>
        <dbReference type="EMBL" id="PWD99424.1"/>
    </source>
</evidence>
<dbReference type="Pfam" id="PF02709">
    <property type="entry name" value="Glyco_transf_7C"/>
    <property type="match status" value="1"/>
</dbReference>
<dbReference type="AlphaFoldDB" id="A0A2U2B8Q6"/>
<dbReference type="RefSeq" id="WP_109264408.1">
    <property type="nucleotide sequence ID" value="NZ_QEWP01000007.1"/>
</dbReference>
<dbReference type="PANTHER" id="PTHR43685:SF3">
    <property type="entry name" value="SLR2126 PROTEIN"/>
    <property type="match status" value="1"/>
</dbReference>
<evidence type="ECO:0000259" key="3">
    <source>
        <dbReference type="Pfam" id="PF02709"/>
    </source>
</evidence>
<evidence type="ECO:0000256" key="1">
    <source>
        <dbReference type="ARBA" id="ARBA00022679"/>
    </source>
</evidence>
<evidence type="ECO:0000259" key="2">
    <source>
        <dbReference type="Pfam" id="PF00535"/>
    </source>
</evidence>
<gene>
    <name evidence="4" type="ORF">DDZ16_10470</name>
</gene>
<dbReference type="EMBL" id="QEWP01000007">
    <property type="protein sequence ID" value="PWD99424.1"/>
    <property type="molecule type" value="Genomic_DNA"/>
</dbReference>
<feature type="domain" description="Galactosyltransferase C-terminal" evidence="3">
    <location>
        <begin position="177"/>
        <end position="235"/>
    </location>
</feature>
<dbReference type="PANTHER" id="PTHR43685">
    <property type="entry name" value="GLYCOSYLTRANSFERASE"/>
    <property type="match status" value="1"/>
</dbReference>